<dbReference type="Proteomes" id="UP000814033">
    <property type="component" value="Unassembled WGS sequence"/>
</dbReference>
<name>A0ACB8RM83_9AGAM</name>
<comment type="caution">
    <text evidence="1">The sequence shown here is derived from an EMBL/GenBank/DDBJ whole genome shotgun (WGS) entry which is preliminary data.</text>
</comment>
<dbReference type="EMBL" id="MU275956">
    <property type="protein sequence ID" value="KAI0045274.1"/>
    <property type="molecule type" value="Genomic_DNA"/>
</dbReference>
<reference evidence="1" key="1">
    <citation type="submission" date="2021-02" db="EMBL/GenBank/DDBJ databases">
        <authorList>
            <consortium name="DOE Joint Genome Institute"/>
            <person name="Ahrendt S."/>
            <person name="Looney B.P."/>
            <person name="Miyauchi S."/>
            <person name="Morin E."/>
            <person name="Drula E."/>
            <person name="Courty P.E."/>
            <person name="Chicoki N."/>
            <person name="Fauchery L."/>
            <person name="Kohler A."/>
            <person name="Kuo A."/>
            <person name="Labutti K."/>
            <person name="Pangilinan J."/>
            <person name="Lipzen A."/>
            <person name="Riley R."/>
            <person name="Andreopoulos W."/>
            <person name="He G."/>
            <person name="Johnson J."/>
            <person name="Barry K.W."/>
            <person name="Grigoriev I.V."/>
            <person name="Nagy L."/>
            <person name="Hibbett D."/>
            <person name="Henrissat B."/>
            <person name="Matheny P.B."/>
            <person name="Labbe J."/>
            <person name="Martin F."/>
        </authorList>
    </citation>
    <scope>NUCLEOTIDE SEQUENCE</scope>
    <source>
        <strain evidence="1">FP105234-sp</strain>
    </source>
</reference>
<accession>A0ACB8RM83</accession>
<protein>
    <submittedName>
        <fullName evidence="1">Uncharacterized protein</fullName>
    </submittedName>
</protein>
<evidence type="ECO:0000313" key="1">
    <source>
        <dbReference type="EMBL" id="KAI0045274.1"/>
    </source>
</evidence>
<organism evidence="1 2">
    <name type="scientific">Auriscalpium vulgare</name>
    <dbReference type="NCBI Taxonomy" id="40419"/>
    <lineage>
        <taxon>Eukaryota</taxon>
        <taxon>Fungi</taxon>
        <taxon>Dikarya</taxon>
        <taxon>Basidiomycota</taxon>
        <taxon>Agaricomycotina</taxon>
        <taxon>Agaricomycetes</taxon>
        <taxon>Russulales</taxon>
        <taxon>Auriscalpiaceae</taxon>
        <taxon>Auriscalpium</taxon>
    </lineage>
</organism>
<gene>
    <name evidence="1" type="ORF">FA95DRAFT_135586</name>
</gene>
<sequence length="542" mass="60992">MHRCLQISEILHEVVEYLAADSRHKGTLANLACTSKLFLEPALDALWRDLDDLYPLVDCFPEDVLDAWSHPNYSSDDDINLTVNERTTLFRDFLDVRRLLRAPAWIRFQFYAPRVKSFEWAFYRATKICQALNSDRPSNYLLPNITHLAGTIRRPDEFGNMVPFLGPKLQSLTFIISSLQTNVFGLAPHAWVASSFGQLKFLCPQLEDVTFKNYVNSPFHYDGEYYEGMSQFICALPPIRAFWSDISITQRAFAALAMMPGLERFHASVGEDGIPHCQPLARYITNESTTEQDSMDIFFPALRSFALACTDHPVPAEELAELLLTMREPRPLTDFKVHGIYDGHGRDVRLVLNALASAARTDAVCTVECAAYNPFMLGPEESLPQPTGPIGMAEVIRPLHIFHSLRTLRIAALVHCATFDDDLVTSLARVFPLLERLALWGTFRDQSRITYAALKTLTALCPFLCEIGIPISPTAEPPGSASEMDLVGSAMERPVVLMNFGRKPPGRAEDVAAYFGALFPNGATVQDYYWLHWLNLPITYME</sequence>
<keyword evidence="2" id="KW-1185">Reference proteome</keyword>
<reference evidence="1" key="2">
    <citation type="journal article" date="2022" name="New Phytol.">
        <title>Evolutionary transition to the ectomycorrhizal habit in the genomes of a hyperdiverse lineage of mushroom-forming fungi.</title>
        <authorList>
            <person name="Looney B."/>
            <person name="Miyauchi S."/>
            <person name="Morin E."/>
            <person name="Drula E."/>
            <person name="Courty P.E."/>
            <person name="Kohler A."/>
            <person name="Kuo A."/>
            <person name="LaButti K."/>
            <person name="Pangilinan J."/>
            <person name="Lipzen A."/>
            <person name="Riley R."/>
            <person name="Andreopoulos W."/>
            <person name="He G."/>
            <person name="Johnson J."/>
            <person name="Nolan M."/>
            <person name="Tritt A."/>
            <person name="Barry K.W."/>
            <person name="Grigoriev I.V."/>
            <person name="Nagy L.G."/>
            <person name="Hibbett D."/>
            <person name="Henrissat B."/>
            <person name="Matheny P.B."/>
            <person name="Labbe J."/>
            <person name="Martin F.M."/>
        </authorList>
    </citation>
    <scope>NUCLEOTIDE SEQUENCE</scope>
    <source>
        <strain evidence="1">FP105234-sp</strain>
    </source>
</reference>
<evidence type="ECO:0000313" key="2">
    <source>
        <dbReference type="Proteomes" id="UP000814033"/>
    </source>
</evidence>
<proteinExistence type="predicted"/>